<name>X0TLG7_9ZZZZ</name>
<reference evidence="1" key="1">
    <citation type="journal article" date="2014" name="Front. Microbiol.">
        <title>High frequency of phylogenetically diverse reductive dehalogenase-homologous genes in deep subseafloor sedimentary metagenomes.</title>
        <authorList>
            <person name="Kawai M."/>
            <person name="Futagami T."/>
            <person name="Toyoda A."/>
            <person name="Takaki Y."/>
            <person name="Nishi S."/>
            <person name="Hori S."/>
            <person name="Arai W."/>
            <person name="Tsubouchi T."/>
            <person name="Morono Y."/>
            <person name="Uchiyama I."/>
            <person name="Ito T."/>
            <person name="Fujiyama A."/>
            <person name="Inagaki F."/>
            <person name="Takami H."/>
        </authorList>
    </citation>
    <scope>NUCLEOTIDE SEQUENCE</scope>
    <source>
        <strain evidence="1">Expedition CK06-06</strain>
    </source>
</reference>
<feature type="non-terminal residue" evidence="1">
    <location>
        <position position="1"/>
    </location>
</feature>
<comment type="caution">
    <text evidence="1">The sequence shown here is derived from an EMBL/GenBank/DDBJ whole genome shotgun (WGS) entry which is preliminary data.</text>
</comment>
<sequence>ITGNQPMKIKDVLIMIKEILGNKIDIEFIPTESSIHYEITPYCYKPKVAKKLVGSQFYDLGQGILECLSNFNNKHSADETGDVKKESLVYS</sequence>
<protein>
    <submittedName>
        <fullName evidence="1">Uncharacterized protein</fullName>
    </submittedName>
</protein>
<gene>
    <name evidence="1" type="ORF">S01H1_23037</name>
</gene>
<accession>X0TLG7</accession>
<dbReference type="AlphaFoldDB" id="X0TLG7"/>
<proteinExistence type="predicted"/>
<evidence type="ECO:0000313" key="1">
    <source>
        <dbReference type="EMBL" id="GAF94084.1"/>
    </source>
</evidence>
<dbReference type="EMBL" id="BARS01013167">
    <property type="protein sequence ID" value="GAF94084.1"/>
    <property type="molecule type" value="Genomic_DNA"/>
</dbReference>
<organism evidence="1">
    <name type="scientific">marine sediment metagenome</name>
    <dbReference type="NCBI Taxonomy" id="412755"/>
    <lineage>
        <taxon>unclassified sequences</taxon>
        <taxon>metagenomes</taxon>
        <taxon>ecological metagenomes</taxon>
    </lineage>
</organism>